<evidence type="ECO:0000256" key="2">
    <source>
        <dbReference type="ARBA" id="ARBA00022695"/>
    </source>
</evidence>
<dbReference type="Gene3D" id="3.30.70.270">
    <property type="match status" value="1"/>
</dbReference>
<gene>
    <name evidence="10" type="primary">Ervk8_1</name>
    <name evidence="10" type="ORF">CROSUL_R15027</name>
</gene>
<keyword evidence="6" id="KW-0862">Zinc</keyword>
<evidence type="ECO:0000313" key="10">
    <source>
        <dbReference type="EMBL" id="NWS69223.1"/>
    </source>
</evidence>
<evidence type="ECO:0000256" key="1">
    <source>
        <dbReference type="ARBA" id="ARBA00022679"/>
    </source>
</evidence>
<evidence type="ECO:0000256" key="4">
    <source>
        <dbReference type="ARBA" id="ARBA00022759"/>
    </source>
</evidence>
<dbReference type="Pfam" id="PF06817">
    <property type="entry name" value="RVT_thumb"/>
    <property type="match status" value="1"/>
</dbReference>
<keyword evidence="2" id="KW-0548">Nucleotidyltransferase</keyword>
<proteinExistence type="predicted"/>
<evidence type="ECO:0000256" key="7">
    <source>
        <dbReference type="ARBA" id="ARBA00022918"/>
    </source>
</evidence>
<evidence type="ECO:0000256" key="3">
    <source>
        <dbReference type="ARBA" id="ARBA00022722"/>
    </source>
</evidence>
<comment type="caution">
    <text evidence="10">The sequence shown here is derived from an EMBL/GenBank/DDBJ whole genome shotgun (WGS) entry which is preliminary data.</text>
</comment>
<keyword evidence="5" id="KW-0378">Hydrolase</keyword>
<evidence type="ECO:0000256" key="8">
    <source>
        <dbReference type="ARBA" id="ARBA00023268"/>
    </source>
</evidence>
<feature type="non-terminal residue" evidence="10">
    <location>
        <position position="56"/>
    </location>
</feature>
<feature type="non-terminal residue" evidence="10">
    <location>
        <position position="1"/>
    </location>
</feature>
<protein>
    <submittedName>
        <fullName evidence="10">POK8 protein</fullName>
    </submittedName>
</protein>
<dbReference type="GO" id="GO:0016787">
    <property type="term" value="F:hydrolase activity"/>
    <property type="evidence" value="ECO:0007669"/>
    <property type="project" value="UniProtKB-KW"/>
</dbReference>
<keyword evidence="1" id="KW-0808">Transferase</keyword>
<dbReference type="PANTHER" id="PTHR41694">
    <property type="entry name" value="ENDOGENOUS RETROVIRUS GROUP K MEMBER POL PROTEIN"/>
    <property type="match status" value="1"/>
</dbReference>
<keyword evidence="7" id="KW-0695">RNA-directed DNA polymerase</keyword>
<dbReference type="PANTHER" id="PTHR41694:SF4">
    <property type="entry name" value="ENDOGENOUS RETROVIRUS GROUP K MEMBER 10 POL PROTEIN-RELATED"/>
    <property type="match status" value="1"/>
</dbReference>
<dbReference type="GO" id="GO:0003964">
    <property type="term" value="F:RNA-directed DNA polymerase activity"/>
    <property type="evidence" value="ECO:0007669"/>
    <property type="project" value="UniProtKB-KW"/>
</dbReference>
<dbReference type="OrthoDB" id="422540at2759"/>
<evidence type="ECO:0000259" key="9">
    <source>
        <dbReference type="Pfam" id="PF06817"/>
    </source>
</evidence>
<reference evidence="10 11" key="1">
    <citation type="submission" date="2019-09" db="EMBL/GenBank/DDBJ databases">
        <title>Bird 10,000 Genomes (B10K) Project - Family phase.</title>
        <authorList>
            <person name="Zhang G."/>
        </authorList>
    </citation>
    <scope>NUCLEOTIDE SEQUENCE [LARGE SCALE GENOMIC DNA]</scope>
    <source>
        <strain evidence="10">B10K-DU-003-44</strain>
        <tissue evidence="10">Muscle</tissue>
    </source>
</reference>
<feature type="domain" description="Reverse transcriptase thumb" evidence="9">
    <location>
        <begin position="4"/>
        <end position="56"/>
    </location>
</feature>
<dbReference type="GO" id="GO:0035613">
    <property type="term" value="F:RNA stem-loop binding"/>
    <property type="evidence" value="ECO:0007669"/>
    <property type="project" value="TreeGrafter"/>
</dbReference>
<evidence type="ECO:0000256" key="5">
    <source>
        <dbReference type="ARBA" id="ARBA00022801"/>
    </source>
</evidence>
<dbReference type="InterPro" id="IPR010661">
    <property type="entry name" value="RVT_thumb"/>
</dbReference>
<evidence type="ECO:0000256" key="6">
    <source>
        <dbReference type="ARBA" id="ARBA00022833"/>
    </source>
</evidence>
<sequence length="56" mass="6296">TVKPQPLTLQNEVKTLNDTQKLRGTINWVQPMPGIATHKLQHFFEILKGDADLSSP</sequence>
<keyword evidence="3" id="KW-0540">Nuclease</keyword>
<keyword evidence="8" id="KW-0511">Multifunctional enzyme</keyword>
<dbReference type="EMBL" id="VYZB01000106">
    <property type="protein sequence ID" value="NWS69223.1"/>
    <property type="molecule type" value="Genomic_DNA"/>
</dbReference>
<keyword evidence="11" id="KW-1185">Reference proteome</keyword>
<accession>A0A7K5HJ37</accession>
<dbReference type="InterPro" id="IPR043128">
    <property type="entry name" value="Rev_trsase/Diguanyl_cyclase"/>
</dbReference>
<dbReference type="Proteomes" id="UP000549499">
    <property type="component" value="Unassembled WGS sequence"/>
</dbReference>
<keyword evidence="4" id="KW-0255">Endonuclease</keyword>
<organism evidence="10 11">
    <name type="scientific">Crotophaga sulcirostris</name>
    <name type="common">Groove-billed ani</name>
    <dbReference type="NCBI Taxonomy" id="33598"/>
    <lineage>
        <taxon>Eukaryota</taxon>
        <taxon>Metazoa</taxon>
        <taxon>Chordata</taxon>
        <taxon>Craniata</taxon>
        <taxon>Vertebrata</taxon>
        <taxon>Euteleostomi</taxon>
        <taxon>Archelosauria</taxon>
        <taxon>Archosauria</taxon>
        <taxon>Dinosauria</taxon>
        <taxon>Saurischia</taxon>
        <taxon>Theropoda</taxon>
        <taxon>Coelurosauria</taxon>
        <taxon>Aves</taxon>
        <taxon>Neognathae</taxon>
        <taxon>Neoaves</taxon>
        <taxon>Otidimorphae</taxon>
        <taxon>Cuculiformes</taxon>
        <taxon>Crotophagidae</taxon>
        <taxon>Crotophaga</taxon>
    </lineage>
</organism>
<evidence type="ECO:0000313" key="11">
    <source>
        <dbReference type="Proteomes" id="UP000549499"/>
    </source>
</evidence>
<dbReference type="GO" id="GO:0004519">
    <property type="term" value="F:endonuclease activity"/>
    <property type="evidence" value="ECO:0007669"/>
    <property type="project" value="UniProtKB-KW"/>
</dbReference>
<dbReference type="AlphaFoldDB" id="A0A7K5HJ37"/>
<name>A0A7K5HJ37_CROSL</name>